<reference evidence="2" key="1">
    <citation type="submission" date="2018-05" db="EMBL/GenBank/DDBJ databases">
        <authorList>
            <person name="Lanie J.A."/>
            <person name="Ng W.-L."/>
            <person name="Kazmierczak K.M."/>
            <person name="Andrzejewski T.M."/>
            <person name="Davidsen T.M."/>
            <person name="Wayne K.J."/>
            <person name="Tettelin H."/>
            <person name="Glass J.I."/>
            <person name="Rusch D."/>
            <person name="Podicherti R."/>
            <person name="Tsui H.-C.T."/>
            <person name="Winkler M.E."/>
        </authorList>
    </citation>
    <scope>NUCLEOTIDE SEQUENCE</scope>
</reference>
<gene>
    <name evidence="2" type="ORF">METZ01_LOCUS214065</name>
</gene>
<sequence>GIGFSTADAFVREGANVSICARSEGPLETARKALAAHGGTVHAAPCDVSDPAALVDYFTAAHRALGTLHVLVNNPSGFGRTDDEEGWHVSIDVDLMAPVRGSWHAVPLIEAAGGGAIVHISSISGLTQSQRTPPYGAVKAALNQYTMTQALDLAPRGIRVNAIAPGSIYFEGGVWAQAEAGNPALYQSILESIPGGRYGRPEEVAAVAVFLASEPGCWVTGQTIAVDGGQML</sequence>
<dbReference type="CDD" id="cd05233">
    <property type="entry name" value="SDR_c"/>
    <property type="match status" value="1"/>
</dbReference>
<comment type="similarity">
    <text evidence="1">Belongs to the short-chain dehydrogenases/reductases (SDR) family.</text>
</comment>
<dbReference type="Gene3D" id="3.40.50.720">
    <property type="entry name" value="NAD(P)-binding Rossmann-like Domain"/>
    <property type="match status" value="1"/>
</dbReference>
<evidence type="ECO:0000256" key="1">
    <source>
        <dbReference type="ARBA" id="ARBA00006484"/>
    </source>
</evidence>
<dbReference type="GO" id="GO:0030497">
    <property type="term" value="P:fatty acid elongation"/>
    <property type="evidence" value="ECO:0007669"/>
    <property type="project" value="TreeGrafter"/>
</dbReference>
<dbReference type="InterPro" id="IPR002347">
    <property type="entry name" value="SDR_fam"/>
</dbReference>
<dbReference type="FunFam" id="3.40.50.720:FF:000084">
    <property type="entry name" value="Short-chain dehydrogenase reductase"/>
    <property type="match status" value="1"/>
</dbReference>
<dbReference type="EMBL" id="UINC01049432">
    <property type="protein sequence ID" value="SVB61211.1"/>
    <property type="molecule type" value="Genomic_DNA"/>
</dbReference>
<dbReference type="PRINTS" id="PR00081">
    <property type="entry name" value="GDHRDH"/>
</dbReference>
<dbReference type="GO" id="GO:0016616">
    <property type="term" value="F:oxidoreductase activity, acting on the CH-OH group of donors, NAD or NADP as acceptor"/>
    <property type="evidence" value="ECO:0007669"/>
    <property type="project" value="TreeGrafter"/>
</dbReference>
<organism evidence="2">
    <name type="scientific">marine metagenome</name>
    <dbReference type="NCBI Taxonomy" id="408172"/>
    <lineage>
        <taxon>unclassified sequences</taxon>
        <taxon>metagenomes</taxon>
        <taxon>ecological metagenomes</taxon>
    </lineage>
</organism>
<dbReference type="PANTHER" id="PTHR42760:SF40">
    <property type="entry name" value="3-OXOACYL-[ACYL-CARRIER-PROTEIN] REDUCTASE, CHLOROPLASTIC"/>
    <property type="match status" value="1"/>
</dbReference>
<name>A0A382FGU3_9ZZZZ</name>
<dbReference type="AlphaFoldDB" id="A0A382FGU3"/>
<dbReference type="SUPFAM" id="SSF51735">
    <property type="entry name" value="NAD(P)-binding Rossmann-fold domains"/>
    <property type="match status" value="1"/>
</dbReference>
<dbReference type="PANTHER" id="PTHR42760">
    <property type="entry name" value="SHORT-CHAIN DEHYDROGENASES/REDUCTASES FAMILY MEMBER"/>
    <property type="match status" value="1"/>
</dbReference>
<dbReference type="Pfam" id="PF13561">
    <property type="entry name" value="adh_short_C2"/>
    <property type="match status" value="1"/>
</dbReference>
<dbReference type="InterPro" id="IPR036291">
    <property type="entry name" value="NAD(P)-bd_dom_sf"/>
</dbReference>
<accession>A0A382FGU3</accession>
<proteinExistence type="inferred from homology"/>
<feature type="non-terminal residue" evidence="2">
    <location>
        <position position="1"/>
    </location>
</feature>
<evidence type="ECO:0000313" key="2">
    <source>
        <dbReference type="EMBL" id="SVB61211.1"/>
    </source>
</evidence>
<evidence type="ECO:0008006" key="3">
    <source>
        <dbReference type="Google" id="ProtNLM"/>
    </source>
</evidence>
<protein>
    <recommendedName>
        <fullName evidence="3">3-oxoacyl-ACP reductase</fullName>
    </recommendedName>
</protein>
<dbReference type="PRINTS" id="PR00080">
    <property type="entry name" value="SDRFAMILY"/>
</dbReference>